<dbReference type="Proteomes" id="UP000004995">
    <property type="component" value="Unassembled WGS sequence"/>
</dbReference>
<dbReference type="HOGENOM" id="CLU_3351936_0_0_1"/>
<reference evidence="1" key="2">
    <citation type="submission" date="2018-08" db="UniProtKB">
        <authorList>
            <consortium name="EnsemblPlants"/>
        </authorList>
    </citation>
    <scope>IDENTIFICATION</scope>
    <source>
        <strain evidence="1">Yugu1</strain>
    </source>
</reference>
<dbReference type="Gramene" id="KQL25407">
    <property type="protein sequence ID" value="KQL25407"/>
    <property type="gene ID" value="SETIT_033797mg"/>
</dbReference>
<name>K4A4J3_SETIT</name>
<reference evidence="2" key="1">
    <citation type="journal article" date="2012" name="Nat. Biotechnol.">
        <title>Reference genome sequence of the model plant Setaria.</title>
        <authorList>
            <person name="Bennetzen J.L."/>
            <person name="Schmutz J."/>
            <person name="Wang H."/>
            <person name="Percifield R."/>
            <person name="Hawkins J."/>
            <person name="Pontaroli A.C."/>
            <person name="Estep M."/>
            <person name="Feng L."/>
            <person name="Vaughn J.N."/>
            <person name="Grimwood J."/>
            <person name="Jenkins J."/>
            <person name="Barry K."/>
            <person name="Lindquist E."/>
            <person name="Hellsten U."/>
            <person name="Deshpande S."/>
            <person name="Wang X."/>
            <person name="Wu X."/>
            <person name="Mitros T."/>
            <person name="Triplett J."/>
            <person name="Yang X."/>
            <person name="Ye C.Y."/>
            <person name="Mauro-Herrera M."/>
            <person name="Wang L."/>
            <person name="Li P."/>
            <person name="Sharma M."/>
            <person name="Sharma R."/>
            <person name="Ronald P.C."/>
            <person name="Panaud O."/>
            <person name="Kellogg E.A."/>
            <person name="Brutnell T.P."/>
            <person name="Doust A.N."/>
            <person name="Tuskan G.A."/>
            <person name="Rokhsar D."/>
            <person name="Devos K.M."/>
        </authorList>
    </citation>
    <scope>NUCLEOTIDE SEQUENCE [LARGE SCALE GENOMIC DNA]</scope>
    <source>
        <strain evidence="2">cv. Yugu1</strain>
    </source>
</reference>
<proteinExistence type="predicted"/>
<organism evidence="1 2">
    <name type="scientific">Setaria italica</name>
    <name type="common">Foxtail millet</name>
    <name type="synonym">Panicum italicum</name>
    <dbReference type="NCBI Taxonomy" id="4555"/>
    <lineage>
        <taxon>Eukaryota</taxon>
        <taxon>Viridiplantae</taxon>
        <taxon>Streptophyta</taxon>
        <taxon>Embryophyta</taxon>
        <taxon>Tracheophyta</taxon>
        <taxon>Spermatophyta</taxon>
        <taxon>Magnoliopsida</taxon>
        <taxon>Liliopsida</taxon>
        <taxon>Poales</taxon>
        <taxon>Poaceae</taxon>
        <taxon>PACMAD clade</taxon>
        <taxon>Panicoideae</taxon>
        <taxon>Panicodae</taxon>
        <taxon>Paniceae</taxon>
        <taxon>Cenchrinae</taxon>
        <taxon>Setaria</taxon>
    </lineage>
</organism>
<dbReference type="EMBL" id="AGNK02001205">
    <property type="status" value="NOT_ANNOTATED_CDS"/>
    <property type="molecule type" value="Genomic_DNA"/>
</dbReference>
<evidence type="ECO:0000313" key="2">
    <source>
        <dbReference type="Proteomes" id="UP000004995"/>
    </source>
</evidence>
<dbReference type="AlphaFoldDB" id="K4A4J3"/>
<accession>K4A4J3</accession>
<sequence>MRCLFHRLLSFLDELMKAAAKASSWLLLQLRRTPVRA</sequence>
<evidence type="ECO:0000313" key="1">
    <source>
        <dbReference type="EnsemblPlants" id="KQL25407"/>
    </source>
</evidence>
<dbReference type="EnsemblPlants" id="KQL25407">
    <property type="protein sequence ID" value="KQL25407"/>
    <property type="gene ID" value="SETIT_033797mg"/>
</dbReference>
<dbReference type="InParanoid" id="K4A4J3"/>
<keyword evidence="2" id="KW-1185">Reference proteome</keyword>
<protein>
    <submittedName>
        <fullName evidence="1">Uncharacterized protein</fullName>
    </submittedName>
</protein>